<comment type="pathway">
    <text evidence="1">Carotenoid biosynthesis.</text>
</comment>
<name>A0A9Q4KV89_9EURY</name>
<dbReference type="RefSeq" id="WP_274925453.1">
    <property type="nucleotide sequence ID" value="NZ_JAKELO010000002.1"/>
</dbReference>
<dbReference type="PANTHER" id="PTHR43734:SF1">
    <property type="entry name" value="PHYTOENE DESATURASE"/>
    <property type="match status" value="1"/>
</dbReference>
<dbReference type="PRINTS" id="PR00419">
    <property type="entry name" value="ADXRDTASE"/>
</dbReference>
<keyword evidence="2" id="KW-0125">Carotenoid biosynthesis</keyword>
<dbReference type="PANTHER" id="PTHR43734">
    <property type="entry name" value="PHYTOENE DESATURASE"/>
    <property type="match status" value="1"/>
</dbReference>
<dbReference type="AlphaFoldDB" id="A0A9Q4KV89"/>
<dbReference type="EMBL" id="JAKELO010000002">
    <property type="protein sequence ID" value="MDE4908842.1"/>
    <property type="molecule type" value="Genomic_DNA"/>
</dbReference>
<dbReference type="InterPro" id="IPR014105">
    <property type="entry name" value="Carotenoid/retinoid_OxRdtase"/>
</dbReference>
<reference evidence="5" key="1">
    <citation type="submission" date="2022-01" db="EMBL/GenBank/DDBJ databases">
        <title>Draft genome of Methanogenium marinum DSM 15558.</title>
        <authorList>
            <person name="Chen S.-C."/>
            <person name="You Y.-T."/>
        </authorList>
    </citation>
    <scope>NUCLEOTIDE SEQUENCE</scope>
    <source>
        <strain evidence="5">DSM 15558</strain>
    </source>
</reference>
<dbReference type="InterPro" id="IPR002937">
    <property type="entry name" value="Amino_oxidase"/>
</dbReference>
<keyword evidence="3 5" id="KW-0560">Oxidoreductase</keyword>
<sequence>MKVAIVGSGFGGLSAAALLARDGFDVQVFEKNERPGGRASVYQEGGYSFDMGPSWYLMPDVYEKFLSEFGKTPGDYFELKQLDPAYRMYFGSEKMVDVSADLDKNYALFDSFEPDGAKKLQNYLASAAEKYDLSINELLYRDYRSIFDFFNGRLMMEGRKLHVFENLDTFVNHHFDSDEARKIVEYSIGFLGGSPKNTPSFYHIMSHIDLTLGVYYPVGGMRAVVDGLYRLAGDQGAVFRFNEPVTRILTEEKKAVGVETAEGRYDADLVLVNADYPFSELHLINKREQTYNEKYWDSRVMAPSAFVIYLGVNRRFEGLEHHTLFLDEDWEAGFDLIFDPKKAAWPSRPSYYVNVPSRTDPTAAPEGCDTLFILVALAPGLEDTPERREEFYTRIMDDLEKKIGEPIRDAVEVKKIFALEDFTERYNAYKGTALGLSHTLFQTALWRPTHKSKKVENLYYSGHYTHPGIGVPMTLISSTMVAKELADRFNEST</sequence>
<dbReference type="EC" id="1.-.-.-" evidence="5"/>
<evidence type="ECO:0000256" key="3">
    <source>
        <dbReference type="ARBA" id="ARBA00023002"/>
    </source>
</evidence>
<evidence type="ECO:0000313" key="5">
    <source>
        <dbReference type="EMBL" id="MDE4908842.1"/>
    </source>
</evidence>
<dbReference type="GO" id="GO:0016117">
    <property type="term" value="P:carotenoid biosynthetic process"/>
    <property type="evidence" value="ECO:0007669"/>
    <property type="project" value="UniProtKB-KW"/>
</dbReference>
<comment type="caution">
    <text evidence="5">The sequence shown here is derived from an EMBL/GenBank/DDBJ whole genome shotgun (WGS) entry which is preliminary data.</text>
</comment>
<evidence type="ECO:0000313" key="6">
    <source>
        <dbReference type="Proteomes" id="UP001143747"/>
    </source>
</evidence>
<evidence type="ECO:0000256" key="2">
    <source>
        <dbReference type="ARBA" id="ARBA00022746"/>
    </source>
</evidence>
<dbReference type="NCBIfam" id="TIGR02734">
    <property type="entry name" value="crtI_fam"/>
    <property type="match status" value="1"/>
</dbReference>
<dbReference type="InterPro" id="IPR036188">
    <property type="entry name" value="FAD/NAD-bd_sf"/>
</dbReference>
<evidence type="ECO:0000256" key="1">
    <source>
        <dbReference type="ARBA" id="ARBA00004829"/>
    </source>
</evidence>
<proteinExistence type="predicted"/>
<evidence type="ECO:0000259" key="4">
    <source>
        <dbReference type="Pfam" id="PF01593"/>
    </source>
</evidence>
<dbReference type="Gene3D" id="3.50.50.60">
    <property type="entry name" value="FAD/NAD(P)-binding domain"/>
    <property type="match status" value="2"/>
</dbReference>
<dbReference type="SUPFAM" id="SSF51905">
    <property type="entry name" value="FAD/NAD(P)-binding domain"/>
    <property type="match status" value="1"/>
</dbReference>
<keyword evidence="6" id="KW-1185">Reference proteome</keyword>
<gene>
    <name evidence="5" type="primary">crtI</name>
    <name evidence="5" type="ORF">L0665_09505</name>
</gene>
<accession>A0A9Q4KV89</accession>
<feature type="domain" description="Amine oxidase" evidence="4">
    <location>
        <begin position="11"/>
        <end position="485"/>
    </location>
</feature>
<protein>
    <submittedName>
        <fullName evidence="5">Phytoene desaturase family protein</fullName>
        <ecNumber evidence="5">1.-.-.-</ecNumber>
    </submittedName>
</protein>
<dbReference type="GO" id="GO:0016491">
    <property type="term" value="F:oxidoreductase activity"/>
    <property type="evidence" value="ECO:0007669"/>
    <property type="project" value="UniProtKB-KW"/>
</dbReference>
<dbReference type="Proteomes" id="UP001143747">
    <property type="component" value="Unassembled WGS sequence"/>
</dbReference>
<organism evidence="5 6">
    <name type="scientific">Methanogenium marinum</name>
    <dbReference type="NCBI Taxonomy" id="348610"/>
    <lineage>
        <taxon>Archaea</taxon>
        <taxon>Methanobacteriati</taxon>
        <taxon>Methanobacteriota</taxon>
        <taxon>Stenosarchaea group</taxon>
        <taxon>Methanomicrobia</taxon>
        <taxon>Methanomicrobiales</taxon>
        <taxon>Methanomicrobiaceae</taxon>
        <taxon>Methanogenium</taxon>
    </lineage>
</organism>
<dbReference type="Pfam" id="PF01593">
    <property type="entry name" value="Amino_oxidase"/>
    <property type="match status" value="1"/>
</dbReference>